<accession>A0AAU8B5R6</accession>
<evidence type="ECO:0000313" key="4">
    <source>
        <dbReference type="EMBL" id="XCD06860.1"/>
    </source>
</evidence>
<reference evidence="4" key="1">
    <citation type="submission" date="2024-03" db="EMBL/GenBank/DDBJ databases">
        <title>Diverse circular DNA viruses in blood, oral, and fecal samples of captive lemurs.</title>
        <authorList>
            <person name="Paietta E.N."/>
            <person name="Kraberger S."/>
            <person name="Lund M.C."/>
            <person name="Custer J.M."/>
            <person name="Vargas K.M."/>
            <person name="Ehmke E.E."/>
            <person name="Yoder A.D."/>
            <person name="Varsani A."/>
        </authorList>
    </citation>
    <scope>NUCLEOTIDE SEQUENCE</scope>
    <source>
        <strain evidence="2">Duke_24FF_974</strain>
        <strain evidence="3">Duke_25FS_69</strain>
        <strain evidence="4">Duke_26_40</strain>
    </source>
</reference>
<sequence>MGSFLKALGGIATDLFTGQVNSSLSSLRGQAYNERNMALQNKYQKDMVDYIFQKNDPARAADRWRRAGIAPQAVFGNSPGGAGVASDASAPSSSNPDNDSRSFNFVRTLAERQAMDNEKAVADATVNKLNAEADKLRGDTKDPDVTKRQQKLEFDWTLVKKEREEVQLEIDKINKQYEDAMKQADLSIKQQILFETLAKIDKLLADTEVSKQMKENLKSQKALIEAQTKTEGSKQRNLDSSSALNDSERRTVDALRDGRVKLTNRQADQVLREIGLSEARTLNEYEDLVKAMTGTAPASSLWSYVDRLIARLDSEKGGYANADELRRRLASSLLSFIDEND</sequence>
<evidence type="ECO:0000256" key="1">
    <source>
        <dbReference type="SAM" id="MobiDB-lite"/>
    </source>
</evidence>
<dbReference type="EMBL" id="PP511720">
    <property type="protein sequence ID" value="XCD06860.1"/>
    <property type="molecule type" value="Genomic_DNA"/>
</dbReference>
<feature type="region of interest" description="Disordered" evidence="1">
    <location>
        <begin position="227"/>
        <end position="250"/>
    </location>
</feature>
<dbReference type="EMBL" id="PP511491">
    <property type="protein sequence ID" value="XCD04664.1"/>
    <property type="molecule type" value="Genomic_DNA"/>
</dbReference>
<proteinExistence type="predicted"/>
<feature type="region of interest" description="Disordered" evidence="1">
    <location>
        <begin position="75"/>
        <end position="102"/>
    </location>
</feature>
<evidence type="ECO:0000313" key="3">
    <source>
        <dbReference type="EMBL" id="XCD06323.1"/>
    </source>
</evidence>
<evidence type="ECO:0000313" key="2">
    <source>
        <dbReference type="EMBL" id="XCD04664.1"/>
    </source>
</evidence>
<feature type="compositionally biased region" description="Low complexity" evidence="1">
    <location>
        <begin position="84"/>
        <end position="102"/>
    </location>
</feature>
<dbReference type="EMBL" id="PP511657">
    <property type="protein sequence ID" value="XCD06323.1"/>
    <property type="molecule type" value="Genomic_DNA"/>
</dbReference>
<organism evidence="4">
    <name type="scientific">Dulem virus 219</name>
    <dbReference type="NCBI Taxonomy" id="3145696"/>
    <lineage>
        <taxon>Viruses</taxon>
        <taxon>Monodnaviria</taxon>
        <taxon>Sangervirae</taxon>
        <taxon>Phixviricota</taxon>
        <taxon>Malgrandaviricetes</taxon>
        <taxon>Petitvirales</taxon>
        <taxon>Microviridae</taxon>
        <taxon>Microvirus</taxon>
    </lineage>
</organism>
<protein>
    <submittedName>
        <fullName evidence="4">DNA pilot protein</fullName>
    </submittedName>
</protein>
<name>A0AAU8B5R6_9VIRU</name>